<dbReference type="PROSITE" id="PS50056">
    <property type="entry name" value="TYR_PHOSPHATASE_2"/>
    <property type="match status" value="1"/>
</dbReference>
<evidence type="ECO:0000256" key="4">
    <source>
        <dbReference type="ARBA" id="ARBA00025742"/>
    </source>
</evidence>
<dbReference type="Gene3D" id="3.90.190.10">
    <property type="entry name" value="Protein tyrosine phosphatase superfamily"/>
    <property type="match status" value="1"/>
</dbReference>
<dbReference type="PANTHER" id="PTHR42988">
    <property type="entry name" value="PHOSPHOHYDROLASE"/>
    <property type="match status" value="1"/>
</dbReference>
<evidence type="ECO:0000259" key="5">
    <source>
        <dbReference type="PROSITE" id="PS50056"/>
    </source>
</evidence>
<reference evidence="7" key="1">
    <citation type="submission" date="2016-10" db="EMBL/GenBank/DDBJ databases">
        <authorList>
            <person name="Varghese N."/>
        </authorList>
    </citation>
    <scope>NUCLEOTIDE SEQUENCE [LARGE SCALE GENOMIC DNA]</scope>
    <source>
        <strain evidence="7">DSM 44719</strain>
    </source>
</reference>
<dbReference type="EMBL" id="FNTL01000004">
    <property type="protein sequence ID" value="SED99504.1"/>
    <property type="molecule type" value="Genomic_DNA"/>
</dbReference>
<proteinExistence type="inferred from homology"/>
<dbReference type="InterPro" id="IPR050884">
    <property type="entry name" value="CNP_phosphodiesterase-III"/>
</dbReference>
<dbReference type="InterPro" id="IPR004843">
    <property type="entry name" value="Calcineurin-like_PHP"/>
</dbReference>
<dbReference type="InterPro" id="IPR026893">
    <property type="entry name" value="Tyr/Ser_Pase_IphP-type"/>
</dbReference>
<accession>A0A1H5F8G7</accession>
<feature type="domain" description="Tyrosine specific protein phosphatases" evidence="5">
    <location>
        <begin position="101"/>
        <end position="166"/>
    </location>
</feature>
<gene>
    <name evidence="6" type="ORF">SAMN04490220_6298</name>
</gene>
<protein>
    <submittedName>
        <fullName evidence="6">Tyrosine phosphatase family C-terminal region</fullName>
    </submittedName>
</protein>
<dbReference type="Proteomes" id="UP000183407">
    <property type="component" value="Unassembled WGS sequence"/>
</dbReference>
<dbReference type="Pfam" id="PF00149">
    <property type="entry name" value="Metallophos"/>
    <property type="match status" value="1"/>
</dbReference>
<dbReference type="GO" id="GO:0046872">
    <property type="term" value="F:metal ion binding"/>
    <property type="evidence" value="ECO:0007669"/>
    <property type="project" value="UniProtKB-KW"/>
</dbReference>
<keyword evidence="2" id="KW-0378">Hydrolase</keyword>
<evidence type="ECO:0000256" key="1">
    <source>
        <dbReference type="ARBA" id="ARBA00022723"/>
    </source>
</evidence>
<dbReference type="AlphaFoldDB" id="A0A1H5F8G7"/>
<evidence type="ECO:0000256" key="2">
    <source>
        <dbReference type="ARBA" id="ARBA00022801"/>
    </source>
</evidence>
<evidence type="ECO:0000256" key="3">
    <source>
        <dbReference type="ARBA" id="ARBA00023004"/>
    </source>
</evidence>
<dbReference type="InterPro" id="IPR016130">
    <property type="entry name" value="Tyr_Pase_AS"/>
</dbReference>
<dbReference type="PANTHER" id="PTHR42988:SF2">
    <property type="entry name" value="CYCLIC NUCLEOTIDE PHOSPHODIESTERASE CBUA0032-RELATED"/>
    <property type="match status" value="1"/>
</dbReference>
<keyword evidence="1" id="KW-0479">Metal-binding</keyword>
<organism evidence="6 7">
    <name type="scientific">Rhodococcus jostii</name>
    <dbReference type="NCBI Taxonomy" id="132919"/>
    <lineage>
        <taxon>Bacteria</taxon>
        <taxon>Bacillati</taxon>
        <taxon>Actinomycetota</taxon>
        <taxon>Actinomycetes</taxon>
        <taxon>Mycobacteriales</taxon>
        <taxon>Nocardiaceae</taxon>
        <taxon>Rhodococcus</taxon>
    </lineage>
</organism>
<dbReference type="Gene3D" id="3.60.21.10">
    <property type="match status" value="1"/>
</dbReference>
<keyword evidence="3" id="KW-0408">Iron</keyword>
<comment type="similarity">
    <text evidence="4">Belongs to the cyclic nucleotide phosphodiesterase class-III family.</text>
</comment>
<evidence type="ECO:0000313" key="7">
    <source>
        <dbReference type="Proteomes" id="UP000183407"/>
    </source>
</evidence>
<dbReference type="InterPro" id="IPR029021">
    <property type="entry name" value="Prot-tyrosine_phosphatase-like"/>
</dbReference>
<dbReference type="PROSITE" id="PS00383">
    <property type="entry name" value="TYR_PHOSPHATASE_1"/>
    <property type="match status" value="1"/>
</dbReference>
<dbReference type="InterPro" id="IPR029052">
    <property type="entry name" value="Metallo-depent_PP-like"/>
</dbReference>
<dbReference type="SUPFAM" id="SSF56300">
    <property type="entry name" value="Metallo-dependent phosphatases"/>
    <property type="match status" value="1"/>
</dbReference>
<dbReference type="Pfam" id="PF13350">
    <property type="entry name" value="Y_phosphatase3"/>
    <property type="match status" value="1"/>
</dbReference>
<dbReference type="InterPro" id="IPR000387">
    <property type="entry name" value="Tyr_Pase_dom"/>
</dbReference>
<sequence>MESMEVAGTFNVRAVAGPGLSPGVLFRSATLDHLRTEGRNSLRASRIRTVIDLRDATERATANATRDWAVAHHPLYDPRTGPPQIGDIAVVYRALLDERGGALTEALRALAYSPAPVLVHCTAGKDRTGLVVGLALAAVGVPDAVILDDYARSGPQVRPHREGPVRRLLTGLSLDPADYARALELHLDSPPSALATALGHIRGRYETVTNYLRVHGFTATDFEALRVRLLDSTELTVLHLSDVHATATAPLYTQVDGTARVRQVAEHVESSMLRPDVVVVTGDLSHHGESSAYQALAAAFDELRERLGCPVVVVPGNHDEPVSFATTFGRHPVENVHGFRVIGLDTATGSVSREDLDRLRTELRSPAPNGTLLALHHPPVPSPAATLAGRELAAPEELAAALDGSDVVAILAGHFHHPMSGLFAGIPLWVGGSLAYLQDTGTPADTVVGFDAPTYSIVRCSRNGVSAFPIPLNTPDVLFRSSPTLTVSAP</sequence>
<name>A0A1H5F8G7_RHOJO</name>
<dbReference type="SUPFAM" id="SSF52799">
    <property type="entry name" value="(Phosphotyrosine protein) phosphatases II"/>
    <property type="match status" value="1"/>
</dbReference>
<evidence type="ECO:0000313" key="6">
    <source>
        <dbReference type="EMBL" id="SED99504.1"/>
    </source>
</evidence>
<dbReference type="GO" id="GO:0004721">
    <property type="term" value="F:phosphoprotein phosphatase activity"/>
    <property type="evidence" value="ECO:0007669"/>
    <property type="project" value="InterPro"/>
</dbReference>